<sequence>MKLTALYIYLFSITATTTAIPTSDPPFAESGLCGEITPTADELPNLNLRPNQRCAKFNSVIVKKAIIKQGCLCKFYRDDKCTAKVVTIVGPGEKDDIGGRAWDCAFT</sequence>
<evidence type="ECO:0000256" key="1">
    <source>
        <dbReference type="SAM" id="SignalP"/>
    </source>
</evidence>
<organism evidence="2 3">
    <name type="scientific">Amniculicola lignicola CBS 123094</name>
    <dbReference type="NCBI Taxonomy" id="1392246"/>
    <lineage>
        <taxon>Eukaryota</taxon>
        <taxon>Fungi</taxon>
        <taxon>Dikarya</taxon>
        <taxon>Ascomycota</taxon>
        <taxon>Pezizomycotina</taxon>
        <taxon>Dothideomycetes</taxon>
        <taxon>Pleosporomycetidae</taxon>
        <taxon>Pleosporales</taxon>
        <taxon>Amniculicolaceae</taxon>
        <taxon>Amniculicola</taxon>
    </lineage>
</organism>
<evidence type="ECO:0000313" key="3">
    <source>
        <dbReference type="Proteomes" id="UP000799779"/>
    </source>
</evidence>
<gene>
    <name evidence="2" type="ORF">P154DRAFT_580439</name>
</gene>
<name>A0A6A5W4A3_9PLEO</name>
<dbReference type="AlphaFoldDB" id="A0A6A5W4A3"/>
<dbReference type="Proteomes" id="UP000799779">
    <property type="component" value="Unassembled WGS sequence"/>
</dbReference>
<feature type="chain" id="PRO_5025466422" evidence="1">
    <location>
        <begin position="20"/>
        <end position="107"/>
    </location>
</feature>
<accession>A0A6A5W4A3</accession>
<reference evidence="2" key="1">
    <citation type="journal article" date="2020" name="Stud. Mycol.">
        <title>101 Dothideomycetes genomes: a test case for predicting lifestyles and emergence of pathogens.</title>
        <authorList>
            <person name="Haridas S."/>
            <person name="Albert R."/>
            <person name="Binder M."/>
            <person name="Bloem J."/>
            <person name="Labutti K."/>
            <person name="Salamov A."/>
            <person name="Andreopoulos B."/>
            <person name="Baker S."/>
            <person name="Barry K."/>
            <person name="Bills G."/>
            <person name="Bluhm B."/>
            <person name="Cannon C."/>
            <person name="Castanera R."/>
            <person name="Culley D."/>
            <person name="Daum C."/>
            <person name="Ezra D."/>
            <person name="Gonzalez J."/>
            <person name="Henrissat B."/>
            <person name="Kuo A."/>
            <person name="Liang C."/>
            <person name="Lipzen A."/>
            <person name="Lutzoni F."/>
            <person name="Magnuson J."/>
            <person name="Mondo S."/>
            <person name="Nolan M."/>
            <person name="Ohm R."/>
            <person name="Pangilinan J."/>
            <person name="Park H.-J."/>
            <person name="Ramirez L."/>
            <person name="Alfaro M."/>
            <person name="Sun H."/>
            <person name="Tritt A."/>
            <person name="Yoshinaga Y."/>
            <person name="Zwiers L.-H."/>
            <person name="Turgeon B."/>
            <person name="Goodwin S."/>
            <person name="Spatafora J."/>
            <person name="Crous P."/>
            <person name="Grigoriev I."/>
        </authorList>
    </citation>
    <scope>NUCLEOTIDE SEQUENCE</scope>
    <source>
        <strain evidence="2">CBS 123094</strain>
    </source>
</reference>
<protein>
    <submittedName>
        <fullName evidence="2">Uncharacterized protein</fullName>
    </submittedName>
</protein>
<dbReference type="EMBL" id="ML977632">
    <property type="protein sequence ID" value="KAF1995908.1"/>
    <property type="molecule type" value="Genomic_DNA"/>
</dbReference>
<keyword evidence="3" id="KW-1185">Reference proteome</keyword>
<feature type="signal peptide" evidence="1">
    <location>
        <begin position="1"/>
        <end position="19"/>
    </location>
</feature>
<keyword evidence="1" id="KW-0732">Signal</keyword>
<proteinExistence type="predicted"/>
<evidence type="ECO:0000313" key="2">
    <source>
        <dbReference type="EMBL" id="KAF1995908.1"/>
    </source>
</evidence>